<feature type="compositionally biased region" description="Polar residues" evidence="9">
    <location>
        <begin position="878"/>
        <end position="892"/>
    </location>
</feature>
<dbReference type="Pfam" id="PF08687">
    <property type="entry name" value="ASD2"/>
    <property type="match status" value="1"/>
</dbReference>
<feature type="compositionally biased region" description="Polar residues" evidence="9">
    <location>
        <begin position="10"/>
        <end position="26"/>
    </location>
</feature>
<feature type="domain" description="ASD2" evidence="11">
    <location>
        <begin position="1207"/>
        <end position="1487"/>
    </location>
</feature>
<feature type="compositionally biased region" description="Polar residues" evidence="9">
    <location>
        <begin position="467"/>
        <end position="478"/>
    </location>
</feature>
<comment type="caution">
    <text evidence="12">The sequence shown here is derived from an EMBL/GenBank/DDBJ whole genome shotgun (WGS) entry which is preliminary data.</text>
</comment>
<dbReference type="GO" id="GO:0016324">
    <property type="term" value="C:apical plasma membrane"/>
    <property type="evidence" value="ECO:0007669"/>
    <property type="project" value="TreeGrafter"/>
</dbReference>
<proteinExistence type="inferred from homology"/>
<feature type="compositionally biased region" description="Basic and acidic residues" evidence="9">
    <location>
        <begin position="479"/>
        <end position="488"/>
    </location>
</feature>
<feature type="region of interest" description="Disordered" evidence="9">
    <location>
        <begin position="934"/>
        <end position="981"/>
    </location>
</feature>
<feature type="compositionally biased region" description="Basic and acidic residues" evidence="9">
    <location>
        <begin position="195"/>
        <end position="204"/>
    </location>
</feature>
<sequence>MAIRNHDRPNSWSSLEQARSLRSLQKGSWHHSSGPVASGAAKGSYGAEGLLHTVIEKSPESSPTTKPRQGGGFVQPPSPPEFSSGSAGHTPHSGRLILPTVVYPVPQPEPHYAQMPSSNPGSGSSAVYPALTKENSQHQYQESQGTGLRDEGKISSSENNISWSHYPHSSHAPSALYELRLQQEESNLRHNRPHMKSDGDRAESQTRVQRPLNHQEPHSQSFQESYTLKGHGPHDVVFQEQNHGFHVPQIQSSSGPRPSSSHECRDAHVPVQPRDRSRSVDHTSFHTNPGTLSRPAQGQVPFIHSLVHPQSQAPPTSATPSSPRHLSDSVPLQYQDWDHRDKDDDREHPLTRLENALAEVQRCSSSDSIISASSQNGSQMPTRSLSVLEKVSRFERGEQAGKKRSYSTSHANNKATHLRTTEKGRRSPCGADDLRNMLERSTSSAKPHRTMSYRGRSNGRTLVDPSSALQRSHSTFQLEESREGYSSRDVHLRHDIQEVLGPMQDTSFNRSYRESLKDAQTKVLRSTSFRRRDFSSSSSPQPPPVPAKQNSLEKKGPKTKPKPHGVIIRPMSPPLVTSPHAPKERHMVTPEVRGPSPPALPSVPPVGPAVMRICGRKRLMAEQKKRSYSEPENLNEVGVSDVETVALFRRGGETSVADRRKMFELAASRVGVGAHQNTTSRPELRQLQHDALAEYVERKRGAKREDGGQRSGLRPCRGSCSYSDTFSLSSASSLLSLQEPGPERTSPVEKRSSSTLPPGTDLRDYQSNLYYPGRVTTPRPPPQPPQSAPPGSPPELQTKTFHNLSPEAGLSRQSQSVSRDSGLDQQQQQQQQQDKEPQEHPFRLGLSRKLSGALQRAGSNRSTGKSASAEDLLERSQENQMTPQHFRSRSSPIMDTLQDFSAGDVMTFGVLVSEPEDRSADTQMLGNLVCPQLSQNSVNSTQPSASSPDLGSSSSSSVTPITRRERRRSSERQRAHSTSTLAASVGLPCPFSSAGDTEWQASERLANLDAISFPGTSKTLETNKETRCTLSLEDTETDVDSLKNLSEMPTLLPHPQLAALPNRKDSENAVSLPSPSLHLSVRHLSSLRISESSLSSYSDQQPHMETSKGRSQEDFDEVFLLTPAPPSPPPPIRETSILEDFPPPPPPIELEEEPGYDSVESPSSEYLTSSSVPSRKSSLPSPTLFPSYSVLPPLSTTNTHTSTKDSLGLDYQSLTKREKTPEEQRVEALARKLVLQDHSLAPLLDTWSTKSTVELMSEIFPRSRLVDRSQWHQLDDRIQDGVCDSASVAMTDGQTQTNTDEKDLNTTKVELCEALRSSVEALQQEKELLCEEQRSHQALGGDMEALVQEKLRDNEKDKYSMFIGDLERIVNLLLSLCSRLSRIDRSLLAVDAEELTQEDAAEEKASLCRKRSLLLRQTEDAWELKENLDRRQRVVQSILSGYLSEAQLGDYRHFVSTKPSLLIRRRHLDDLIRQGEEQLKQLVENIPELAEARGLSRAGPFSLPGHVTCSSLSVIPGPAHPVRSTTVTSL</sequence>
<feature type="region of interest" description="Disordered" evidence="9">
    <location>
        <begin position="514"/>
        <end position="581"/>
    </location>
</feature>
<evidence type="ECO:0000256" key="9">
    <source>
        <dbReference type="SAM" id="MobiDB-lite"/>
    </source>
</evidence>
<dbReference type="GO" id="GO:0030864">
    <property type="term" value="C:cortical actin cytoskeleton"/>
    <property type="evidence" value="ECO:0007669"/>
    <property type="project" value="TreeGrafter"/>
</dbReference>
<evidence type="ECO:0000256" key="7">
    <source>
        <dbReference type="PROSITE-ProRule" id="PRU00637"/>
    </source>
</evidence>
<gene>
    <name evidence="12" type="ORF">JOB18_030699</name>
</gene>
<feature type="region of interest" description="Disordered" evidence="9">
    <location>
        <begin position="1092"/>
        <end position="1182"/>
    </location>
</feature>
<feature type="compositionally biased region" description="Polar residues" evidence="9">
    <location>
        <begin position="115"/>
        <end position="125"/>
    </location>
</feature>
<feature type="compositionally biased region" description="Basic and acidic residues" evidence="9">
    <location>
        <begin position="390"/>
        <end position="401"/>
    </location>
</feature>
<evidence type="ECO:0000256" key="6">
    <source>
        <dbReference type="ARBA" id="ARBA00023212"/>
    </source>
</evidence>
<evidence type="ECO:0000313" key="12">
    <source>
        <dbReference type="EMBL" id="KAG7499162.1"/>
    </source>
</evidence>
<dbReference type="GO" id="GO:0005912">
    <property type="term" value="C:adherens junction"/>
    <property type="evidence" value="ECO:0007669"/>
    <property type="project" value="TreeGrafter"/>
</dbReference>
<feature type="compositionally biased region" description="Low complexity" evidence="9">
    <location>
        <begin position="1158"/>
        <end position="1182"/>
    </location>
</feature>
<feature type="compositionally biased region" description="Pro residues" evidence="9">
    <location>
        <begin position="778"/>
        <end position="793"/>
    </location>
</feature>
<comment type="similarity">
    <text evidence="2">Belongs to the shroom family.</text>
</comment>
<keyword evidence="13" id="KW-1185">Reference proteome</keyword>
<dbReference type="Proteomes" id="UP000693946">
    <property type="component" value="Linkage Group LG21"/>
</dbReference>
<keyword evidence="6" id="KW-0206">Cytoskeleton</keyword>
<dbReference type="GO" id="GO:0051015">
    <property type="term" value="F:actin filament binding"/>
    <property type="evidence" value="ECO:0007669"/>
    <property type="project" value="InterPro"/>
</dbReference>
<evidence type="ECO:0000256" key="5">
    <source>
        <dbReference type="ARBA" id="ARBA00023203"/>
    </source>
</evidence>
<feature type="compositionally biased region" description="Basic and acidic residues" evidence="9">
    <location>
        <begin position="698"/>
        <end position="708"/>
    </location>
</feature>
<dbReference type="Pfam" id="PF08688">
    <property type="entry name" value="ASD1"/>
    <property type="match status" value="1"/>
</dbReference>
<feature type="compositionally biased region" description="Polar residues" evidence="9">
    <location>
        <begin position="133"/>
        <end position="146"/>
    </location>
</feature>
<dbReference type="PROSITE" id="PS51306">
    <property type="entry name" value="ASD1"/>
    <property type="match status" value="1"/>
</dbReference>
<feature type="compositionally biased region" description="Polar residues" evidence="9">
    <location>
        <begin position="934"/>
        <end position="943"/>
    </location>
</feature>
<evidence type="ECO:0000259" key="10">
    <source>
        <dbReference type="PROSITE" id="PS51306"/>
    </source>
</evidence>
<evidence type="ECO:0000313" key="13">
    <source>
        <dbReference type="Proteomes" id="UP000693946"/>
    </source>
</evidence>
<feature type="compositionally biased region" description="Polar residues" evidence="9">
    <location>
        <begin position="375"/>
        <end position="385"/>
    </location>
</feature>
<feature type="domain" description="ASD1" evidence="10">
    <location>
        <begin position="516"/>
        <end position="638"/>
    </location>
</feature>
<evidence type="ECO:0000256" key="3">
    <source>
        <dbReference type="ARBA" id="ARBA00022490"/>
    </source>
</evidence>
<comment type="subcellular location">
    <subcellularLocation>
        <location evidence="1">Cytoplasm</location>
        <location evidence="1">Cytoskeleton</location>
    </subcellularLocation>
</comment>
<feature type="compositionally biased region" description="Basic and acidic residues" evidence="9">
    <location>
        <begin position="260"/>
        <end position="284"/>
    </location>
</feature>
<dbReference type="PANTHER" id="PTHR15012:SF33">
    <property type="entry name" value="PROTEIN SHROOM3"/>
    <property type="match status" value="1"/>
</dbReference>
<keyword evidence="4" id="KW-0493">Microtubule</keyword>
<protein>
    <submittedName>
        <fullName evidence="12">Shroom3-like isoform X1</fullName>
    </submittedName>
</protein>
<keyword evidence="3" id="KW-0963">Cytoplasm</keyword>
<feature type="compositionally biased region" description="Low complexity" evidence="9">
    <location>
        <begin position="162"/>
        <end position="175"/>
    </location>
</feature>
<keyword evidence="5 7" id="KW-0009">Actin-binding</keyword>
<feature type="region of interest" description="Disordered" evidence="9">
    <location>
        <begin position="1"/>
        <end position="488"/>
    </location>
</feature>
<feature type="compositionally biased region" description="Low complexity" evidence="9">
    <location>
        <begin position="944"/>
        <end position="957"/>
    </location>
</feature>
<dbReference type="GO" id="GO:0007015">
    <property type="term" value="P:actin filament organization"/>
    <property type="evidence" value="ECO:0007669"/>
    <property type="project" value="TreeGrafter"/>
</dbReference>
<dbReference type="InterPro" id="IPR014800">
    <property type="entry name" value="ASD1_dom"/>
</dbReference>
<dbReference type="GO" id="GO:0043296">
    <property type="term" value="C:apical junction complex"/>
    <property type="evidence" value="ECO:0007669"/>
    <property type="project" value="TreeGrafter"/>
</dbReference>
<feature type="compositionally biased region" description="Pro residues" evidence="9">
    <location>
        <begin position="1123"/>
        <end position="1132"/>
    </location>
</feature>
<accession>A0AAV6R1G2</accession>
<feature type="region of interest" description="Disordered" evidence="9">
    <location>
        <begin position="698"/>
        <end position="717"/>
    </location>
</feature>
<dbReference type="InterPro" id="IPR027685">
    <property type="entry name" value="Shroom_fam"/>
</dbReference>
<organism evidence="12 13">
    <name type="scientific">Solea senegalensis</name>
    <name type="common">Senegalese sole</name>
    <dbReference type="NCBI Taxonomy" id="28829"/>
    <lineage>
        <taxon>Eukaryota</taxon>
        <taxon>Metazoa</taxon>
        <taxon>Chordata</taxon>
        <taxon>Craniata</taxon>
        <taxon>Vertebrata</taxon>
        <taxon>Euteleostomi</taxon>
        <taxon>Actinopterygii</taxon>
        <taxon>Neopterygii</taxon>
        <taxon>Teleostei</taxon>
        <taxon>Neoteleostei</taxon>
        <taxon>Acanthomorphata</taxon>
        <taxon>Carangaria</taxon>
        <taxon>Pleuronectiformes</taxon>
        <taxon>Pleuronectoidei</taxon>
        <taxon>Soleidae</taxon>
        <taxon>Solea</taxon>
    </lineage>
</organism>
<evidence type="ECO:0000256" key="2">
    <source>
        <dbReference type="ARBA" id="ARBA00006469"/>
    </source>
</evidence>
<feature type="compositionally biased region" description="Low complexity" evidence="9">
    <location>
        <begin position="364"/>
        <end position="374"/>
    </location>
</feature>
<dbReference type="EMBL" id="JAGKHQ010000014">
    <property type="protein sequence ID" value="KAG7499162.1"/>
    <property type="molecule type" value="Genomic_DNA"/>
</dbReference>
<name>A0AAV6R1G2_SOLSE</name>
<feature type="compositionally biased region" description="Polar residues" evidence="9">
    <location>
        <begin position="857"/>
        <end position="866"/>
    </location>
</feature>
<feature type="region of interest" description="Disordered" evidence="9">
    <location>
        <begin position="733"/>
        <end position="840"/>
    </location>
</feature>
<evidence type="ECO:0000259" key="11">
    <source>
        <dbReference type="PROSITE" id="PS51307"/>
    </source>
</evidence>
<dbReference type="PANTHER" id="PTHR15012">
    <property type="entry name" value="APICAL PROTEIN/SHROOM-RELATED"/>
    <property type="match status" value="1"/>
</dbReference>
<feature type="coiled-coil region" evidence="8">
    <location>
        <begin position="1465"/>
        <end position="1492"/>
    </location>
</feature>
<feature type="compositionally biased region" description="Polar residues" evidence="9">
    <location>
        <begin position="285"/>
        <end position="296"/>
    </location>
</feature>
<feature type="region of interest" description="Disordered" evidence="9">
    <location>
        <begin position="852"/>
        <end position="892"/>
    </location>
</feature>
<dbReference type="GO" id="GO:0005874">
    <property type="term" value="C:microtubule"/>
    <property type="evidence" value="ECO:0007669"/>
    <property type="project" value="UniProtKB-KW"/>
</dbReference>
<evidence type="ECO:0000256" key="8">
    <source>
        <dbReference type="SAM" id="Coils"/>
    </source>
</evidence>
<feature type="compositionally biased region" description="Low complexity" evidence="9">
    <location>
        <begin position="309"/>
        <end position="323"/>
    </location>
</feature>
<keyword evidence="8" id="KW-0175">Coiled coil</keyword>
<dbReference type="InterPro" id="IPR014799">
    <property type="entry name" value="ASD2_dom"/>
</dbReference>
<evidence type="ECO:0000256" key="1">
    <source>
        <dbReference type="ARBA" id="ARBA00004245"/>
    </source>
</evidence>
<evidence type="ECO:0000256" key="4">
    <source>
        <dbReference type="ARBA" id="ARBA00022701"/>
    </source>
</evidence>
<feature type="compositionally biased region" description="Polar residues" evidence="9">
    <location>
        <begin position="406"/>
        <end position="415"/>
    </location>
</feature>
<feature type="compositionally biased region" description="Basic and acidic residues" evidence="9">
    <location>
        <begin position="336"/>
        <end position="351"/>
    </location>
</feature>
<dbReference type="PROSITE" id="PS51307">
    <property type="entry name" value="ASD2"/>
    <property type="match status" value="1"/>
</dbReference>
<reference evidence="12 13" key="1">
    <citation type="journal article" date="2021" name="Sci. Rep.">
        <title>Chromosome anchoring in Senegalese sole (Solea senegalensis) reveals sex-associated markers and genome rearrangements in flatfish.</title>
        <authorList>
            <person name="Guerrero-Cozar I."/>
            <person name="Gomez-Garrido J."/>
            <person name="Berbel C."/>
            <person name="Martinez-Blanch J.F."/>
            <person name="Alioto T."/>
            <person name="Claros M.G."/>
            <person name="Gagnaire P.A."/>
            <person name="Manchado M."/>
        </authorList>
    </citation>
    <scope>NUCLEOTIDE SEQUENCE [LARGE SCALE GENOMIC DNA]</scope>
    <source>
        <strain evidence="12">Sse05_10M</strain>
    </source>
</reference>